<name>A0ABP0CIA6_9PEZI</name>
<sequence length="424" mass="46207">MSLDDKHQQRPEEMRDHHRCSLASDGIDSVDGSNGASQEDEQALEALSASYRRYLVPPPPPPRSLGSSSSATLTHPVLLPQAFPAPITQPPAPFVRAYPPIFRTPSIDIPCDLFLAILDALHLCRAPPLPLQALGLASRLAGFVPSHIAQGVSAGVGLAVGVGTAAVRITRQNRFLACVNQDVFTPRGLVMEVVKDEEVLARAGIHLAPLPLLDVEQTTESAESSESALTVPGAAQHMSRATQTRLAQLAPYSAPLSLNVPPPALPTGTMDRIAAKETAQRLKSKEENAQKRERKMQKAAGVAVSSSSDIGSSDSSDSDSEDAYYAAEAAINTEADAQRRAAEISGDHRAVAKTEKARAKQLEDLLTRQRKHQKRRDKKRDKQAQRQDKHVRKQEQKVHKRESKYAGKDQKDMSRLAWVVVRRI</sequence>
<evidence type="ECO:0000313" key="3">
    <source>
        <dbReference type="Proteomes" id="UP001642405"/>
    </source>
</evidence>
<dbReference type="InterPro" id="IPR053221">
    <property type="entry name" value="Burnettramic_acid_biosynth"/>
</dbReference>
<feature type="region of interest" description="Disordered" evidence="1">
    <location>
        <begin position="218"/>
        <end position="242"/>
    </location>
</feature>
<keyword evidence="3" id="KW-1185">Reference proteome</keyword>
<comment type="caution">
    <text evidence="2">The sequence shown here is derived from an EMBL/GenBank/DDBJ whole genome shotgun (WGS) entry which is preliminary data.</text>
</comment>
<feature type="region of interest" description="Disordered" evidence="1">
    <location>
        <begin position="1"/>
        <end position="42"/>
    </location>
</feature>
<accession>A0ABP0CIA6</accession>
<dbReference type="Proteomes" id="UP001642405">
    <property type="component" value="Unassembled WGS sequence"/>
</dbReference>
<feature type="compositionally biased region" description="Basic residues" evidence="1">
    <location>
        <begin position="368"/>
        <end position="379"/>
    </location>
</feature>
<protein>
    <submittedName>
        <fullName evidence="2">Uncharacterized protein</fullName>
    </submittedName>
</protein>
<proteinExistence type="predicted"/>
<evidence type="ECO:0000256" key="1">
    <source>
        <dbReference type="SAM" id="MobiDB-lite"/>
    </source>
</evidence>
<evidence type="ECO:0000313" key="2">
    <source>
        <dbReference type="EMBL" id="CAK7231330.1"/>
    </source>
</evidence>
<feature type="compositionally biased region" description="Basic and acidic residues" evidence="1">
    <location>
        <begin position="380"/>
        <end position="411"/>
    </location>
</feature>
<reference evidence="2 3" key="1">
    <citation type="submission" date="2024-01" db="EMBL/GenBank/DDBJ databases">
        <authorList>
            <person name="Allen C."/>
            <person name="Tagirdzhanova G."/>
        </authorList>
    </citation>
    <scope>NUCLEOTIDE SEQUENCE [LARGE SCALE GENOMIC DNA]</scope>
</reference>
<feature type="compositionally biased region" description="Low complexity" evidence="1">
    <location>
        <begin position="218"/>
        <end position="228"/>
    </location>
</feature>
<feature type="region of interest" description="Disordered" evidence="1">
    <location>
        <begin position="281"/>
        <end position="322"/>
    </location>
</feature>
<gene>
    <name evidence="2" type="ORF">SCUCBS95973_007874</name>
</gene>
<feature type="compositionally biased region" description="Basic and acidic residues" evidence="1">
    <location>
        <begin position="1"/>
        <end position="16"/>
    </location>
</feature>
<feature type="compositionally biased region" description="Basic and acidic residues" evidence="1">
    <location>
        <begin position="281"/>
        <end position="291"/>
    </location>
</feature>
<organism evidence="2 3">
    <name type="scientific">Sporothrix curviconia</name>
    <dbReference type="NCBI Taxonomy" id="1260050"/>
    <lineage>
        <taxon>Eukaryota</taxon>
        <taxon>Fungi</taxon>
        <taxon>Dikarya</taxon>
        <taxon>Ascomycota</taxon>
        <taxon>Pezizomycotina</taxon>
        <taxon>Sordariomycetes</taxon>
        <taxon>Sordariomycetidae</taxon>
        <taxon>Ophiostomatales</taxon>
        <taxon>Ophiostomataceae</taxon>
        <taxon>Sporothrix</taxon>
    </lineage>
</organism>
<dbReference type="PANTHER" id="PTHR38887:SF1">
    <property type="entry name" value="RAS MODIFICATION PROTEIN ERF4"/>
    <property type="match status" value="1"/>
</dbReference>
<feature type="compositionally biased region" description="Low complexity" evidence="1">
    <location>
        <begin position="299"/>
        <end position="315"/>
    </location>
</feature>
<dbReference type="PANTHER" id="PTHR38887">
    <property type="entry name" value="CHROMOSOME 21, WHOLE GENOME SHOTGUN SEQUENCE"/>
    <property type="match status" value="1"/>
</dbReference>
<dbReference type="EMBL" id="CAWUHB010000058">
    <property type="protein sequence ID" value="CAK7231330.1"/>
    <property type="molecule type" value="Genomic_DNA"/>
</dbReference>
<feature type="region of interest" description="Disordered" evidence="1">
    <location>
        <begin position="368"/>
        <end position="411"/>
    </location>
</feature>